<reference evidence="2 3" key="1">
    <citation type="journal article" date="2022" name="bioRxiv">
        <title>Genomics of Preaxostyla Flagellates Illuminates Evolutionary Transitions and the Path Towards Mitochondrial Loss.</title>
        <authorList>
            <person name="Novak L.V.F."/>
            <person name="Treitli S.C."/>
            <person name="Pyrih J."/>
            <person name="Halakuc P."/>
            <person name="Pipaliya S.V."/>
            <person name="Vacek V."/>
            <person name="Brzon O."/>
            <person name="Soukal P."/>
            <person name="Eme L."/>
            <person name="Dacks J.B."/>
            <person name="Karnkowska A."/>
            <person name="Elias M."/>
            <person name="Hampl V."/>
        </authorList>
    </citation>
    <scope>NUCLEOTIDE SEQUENCE [LARGE SCALE GENOMIC DNA]</scope>
    <source>
        <strain evidence="2">NAU3</strain>
        <tissue evidence="2">Gut</tissue>
    </source>
</reference>
<proteinExistence type="predicted"/>
<accession>A0ABQ9Y271</accession>
<organism evidence="2 3">
    <name type="scientific">Blattamonas nauphoetae</name>
    <dbReference type="NCBI Taxonomy" id="2049346"/>
    <lineage>
        <taxon>Eukaryota</taxon>
        <taxon>Metamonada</taxon>
        <taxon>Preaxostyla</taxon>
        <taxon>Oxymonadida</taxon>
        <taxon>Blattamonas</taxon>
    </lineage>
</organism>
<evidence type="ECO:0000313" key="2">
    <source>
        <dbReference type="EMBL" id="KAK2957799.1"/>
    </source>
</evidence>
<feature type="region of interest" description="Disordered" evidence="1">
    <location>
        <begin position="133"/>
        <end position="156"/>
    </location>
</feature>
<dbReference type="EMBL" id="JARBJD010000043">
    <property type="protein sequence ID" value="KAK2957799.1"/>
    <property type="molecule type" value="Genomic_DNA"/>
</dbReference>
<evidence type="ECO:0000256" key="1">
    <source>
        <dbReference type="SAM" id="MobiDB-lite"/>
    </source>
</evidence>
<keyword evidence="3" id="KW-1185">Reference proteome</keyword>
<gene>
    <name evidence="2" type="ORF">BLNAU_7233</name>
</gene>
<dbReference type="Proteomes" id="UP001281761">
    <property type="component" value="Unassembled WGS sequence"/>
</dbReference>
<protein>
    <submittedName>
        <fullName evidence="2">Uncharacterized protein</fullName>
    </submittedName>
</protein>
<sequence length="156" mass="17378">MMILPPSSLRALHPVYTPPIVIKPTSPLASSYGGMSGRPAWSQRTRRPILFWKLSSRKKKNNQKFSDFVTNARQERSLSKKGVNAGLVRTVGRSTAEKSLFTTISDQLDTDAPEPLVPRQAEQHPLVKHKYKPNATTAIDKKSARSLNISNDITAR</sequence>
<feature type="compositionally biased region" description="Polar residues" evidence="1">
    <location>
        <begin position="145"/>
        <end position="156"/>
    </location>
</feature>
<comment type="caution">
    <text evidence="2">The sequence shown here is derived from an EMBL/GenBank/DDBJ whole genome shotgun (WGS) entry which is preliminary data.</text>
</comment>
<evidence type="ECO:0000313" key="3">
    <source>
        <dbReference type="Proteomes" id="UP001281761"/>
    </source>
</evidence>
<name>A0ABQ9Y271_9EUKA</name>